<evidence type="ECO:0000313" key="3">
    <source>
        <dbReference type="EMBL" id="MBD5782096.1"/>
    </source>
</evidence>
<feature type="compositionally biased region" description="Basic and acidic residues" evidence="1">
    <location>
        <begin position="18"/>
        <end position="28"/>
    </location>
</feature>
<reference evidence="3" key="1">
    <citation type="submission" date="2020-09" db="EMBL/GenBank/DDBJ databases">
        <title>Pelagicoccus enzymogenes sp. nov. with an EPS production, isolated from marine sediment.</title>
        <authorList>
            <person name="Feng X."/>
        </authorList>
    </citation>
    <scope>NUCLEOTIDE SEQUENCE</scope>
    <source>
        <strain evidence="3">NFK12</strain>
    </source>
</reference>
<dbReference type="AlphaFoldDB" id="A0A927FCY9"/>
<proteinExistence type="predicted"/>
<gene>
    <name evidence="3" type="ORF">IEN85_21535</name>
</gene>
<keyword evidence="4" id="KW-1185">Reference proteome</keyword>
<dbReference type="RefSeq" id="WP_191619163.1">
    <property type="nucleotide sequence ID" value="NZ_JACYFG010000051.1"/>
</dbReference>
<dbReference type="InterPro" id="IPR011989">
    <property type="entry name" value="ARM-like"/>
</dbReference>
<dbReference type="SUPFAM" id="SSF48371">
    <property type="entry name" value="ARM repeat"/>
    <property type="match status" value="1"/>
</dbReference>
<protein>
    <submittedName>
        <fullName evidence="3">HEAT repeat domain-containing protein</fullName>
    </submittedName>
</protein>
<comment type="caution">
    <text evidence="3">The sequence shown here is derived from an EMBL/GenBank/DDBJ whole genome shotgun (WGS) entry which is preliminary data.</text>
</comment>
<name>A0A927FCY9_9BACT</name>
<feature type="region of interest" description="Disordered" evidence="1">
    <location>
        <begin position="1"/>
        <end position="28"/>
    </location>
</feature>
<feature type="transmembrane region" description="Helical" evidence="2">
    <location>
        <begin position="92"/>
        <end position="112"/>
    </location>
</feature>
<dbReference type="InterPro" id="IPR016024">
    <property type="entry name" value="ARM-type_fold"/>
</dbReference>
<keyword evidence="2" id="KW-0812">Transmembrane</keyword>
<organism evidence="3 4">
    <name type="scientific">Pelagicoccus enzymogenes</name>
    <dbReference type="NCBI Taxonomy" id="2773457"/>
    <lineage>
        <taxon>Bacteria</taxon>
        <taxon>Pseudomonadati</taxon>
        <taxon>Verrucomicrobiota</taxon>
        <taxon>Opitutia</taxon>
        <taxon>Puniceicoccales</taxon>
        <taxon>Pelagicoccaceae</taxon>
        <taxon>Pelagicoccus</taxon>
    </lineage>
</organism>
<keyword evidence="2" id="KW-1133">Transmembrane helix</keyword>
<evidence type="ECO:0000256" key="2">
    <source>
        <dbReference type="SAM" id="Phobius"/>
    </source>
</evidence>
<evidence type="ECO:0000313" key="4">
    <source>
        <dbReference type="Proteomes" id="UP000622317"/>
    </source>
</evidence>
<dbReference type="Proteomes" id="UP000622317">
    <property type="component" value="Unassembled WGS sequence"/>
</dbReference>
<keyword evidence="2" id="KW-0472">Membrane</keyword>
<dbReference type="Gene3D" id="1.25.10.10">
    <property type="entry name" value="Leucine-rich Repeat Variant"/>
    <property type="match status" value="1"/>
</dbReference>
<evidence type="ECO:0000256" key="1">
    <source>
        <dbReference type="SAM" id="MobiDB-lite"/>
    </source>
</evidence>
<accession>A0A927FCY9</accession>
<dbReference type="EMBL" id="JACYFG010000051">
    <property type="protein sequence ID" value="MBD5782096.1"/>
    <property type="molecule type" value="Genomic_DNA"/>
</dbReference>
<sequence>MKEEEMEAFIDRLQSGSREARSPEGMDEEKLQMAVLWDELADLGETPEQNRELVSDFQDKIDAYRSGWDAALRNGSSEPLERRGAASSWSAFFRYGLVAGVAAAMVFAGFVAQSFMARTDQLQAELRQTQETLALSLLEQSSAPKRLAGLATVSKIDQPSSRLRESVVRTFDSDSNLNVRLAAVTALRALPREEALAVLLERMESEGSPIVQIEILRQVLNLVGDGSDSVLVERIGKMNMEPRVRAFWEENNQSI</sequence>